<feature type="transmembrane region" description="Helical" evidence="6">
    <location>
        <begin position="416"/>
        <end position="439"/>
    </location>
</feature>
<feature type="transmembrane region" description="Helical" evidence="6">
    <location>
        <begin position="471"/>
        <end position="496"/>
    </location>
</feature>
<dbReference type="OrthoDB" id="419537at2759"/>
<feature type="region of interest" description="Disordered" evidence="5">
    <location>
        <begin position="60"/>
        <end position="91"/>
    </location>
</feature>
<feature type="transmembrane region" description="Helical" evidence="6">
    <location>
        <begin position="381"/>
        <end position="404"/>
    </location>
</feature>
<keyword evidence="4 6" id="KW-0472">Membrane</keyword>
<proteinExistence type="predicted"/>
<feature type="transmembrane region" description="Helical" evidence="6">
    <location>
        <begin position="243"/>
        <end position="265"/>
    </location>
</feature>
<dbReference type="InterPro" id="IPR011701">
    <property type="entry name" value="MFS"/>
</dbReference>
<feature type="transmembrane region" description="Helical" evidence="6">
    <location>
        <begin position="145"/>
        <end position="167"/>
    </location>
</feature>
<feature type="region of interest" description="Disordered" evidence="5">
    <location>
        <begin position="1"/>
        <end position="46"/>
    </location>
</feature>
<dbReference type="EMBL" id="PDNB01000159">
    <property type="protein sequence ID" value="PGH02420.1"/>
    <property type="molecule type" value="Genomic_DNA"/>
</dbReference>
<protein>
    <recommendedName>
        <fullName evidence="7">Major facilitator superfamily (MFS) profile domain-containing protein</fullName>
    </recommendedName>
</protein>
<evidence type="ECO:0000256" key="6">
    <source>
        <dbReference type="SAM" id="Phobius"/>
    </source>
</evidence>
<evidence type="ECO:0000256" key="3">
    <source>
        <dbReference type="ARBA" id="ARBA00022989"/>
    </source>
</evidence>
<comment type="caution">
    <text evidence="8">The sequence shown here is derived from an EMBL/GenBank/DDBJ whole genome shotgun (WGS) entry which is preliminary data.</text>
</comment>
<organism evidence="8 9">
    <name type="scientific">Helicocarpus griseus UAMH5409</name>
    <dbReference type="NCBI Taxonomy" id="1447875"/>
    <lineage>
        <taxon>Eukaryota</taxon>
        <taxon>Fungi</taxon>
        <taxon>Dikarya</taxon>
        <taxon>Ascomycota</taxon>
        <taxon>Pezizomycotina</taxon>
        <taxon>Eurotiomycetes</taxon>
        <taxon>Eurotiomycetidae</taxon>
        <taxon>Onygenales</taxon>
        <taxon>Ajellomycetaceae</taxon>
        <taxon>Helicocarpus</taxon>
    </lineage>
</organism>
<dbReference type="PANTHER" id="PTHR23501:SF67">
    <property type="entry name" value="MFS MULTIDRUG EFFLUX TRANSPORTER (EUROFUNG)"/>
    <property type="match status" value="1"/>
</dbReference>
<feature type="transmembrane region" description="Helical" evidence="6">
    <location>
        <begin position="578"/>
        <end position="601"/>
    </location>
</feature>
<evidence type="ECO:0000256" key="4">
    <source>
        <dbReference type="ARBA" id="ARBA00023136"/>
    </source>
</evidence>
<dbReference type="FunFam" id="1.20.1720.10:FF:000024">
    <property type="entry name" value="MFS multidrug transporter, putative"/>
    <property type="match status" value="1"/>
</dbReference>
<dbReference type="PANTHER" id="PTHR23501">
    <property type="entry name" value="MAJOR FACILITATOR SUPERFAMILY"/>
    <property type="match status" value="1"/>
</dbReference>
<dbReference type="GO" id="GO:0015174">
    <property type="term" value="F:basic amino acid transmembrane transporter activity"/>
    <property type="evidence" value="ECO:0007669"/>
    <property type="project" value="TreeGrafter"/>
</dbReference>
<accession>A0A2B7X0Q7</accession>
<gene>
    <name evidence="8" type="ORF">AJ79_07652</name>
</gene>
<sequence>MTVAAKDLDSPSESTPLLGGGSLPVYHENTNGLGLDDSLQPREVDEESLDLDIAKAQSIPHGGEIEPGFPPAHHGNGVASDSGSLLSADESLSKKPSKQSDHFINMTPAQFWVIFGGVLFSYLIAFFDSTLMGSIHPVITSHFNAANSASWLSTAFLLTCTAFQPIIGRLSDTFGRRPVYLTTIVIFFITTAWCALAQSIGSFIAARAFCGLGAGAVTSLGMIISSDLIWVEYRGIYQSYINFCYGIGGSLGLACGGLLADSIGWRAAFGIQLPFIFVYLIVAYFTTPTSLGPELAKNEGYTLRQALKTIDIKGSALLVVGVTALMLGINLGGNVLSWSHPLVISSLVAFCVIAVLFVKVEAAASRPAMPLPLLCSAPRANLIISNFFGGITINTILFNVPLFFQAVKLESPSIAGLRLLSSSLGLMVTSVTTGFLVTWSRRLKPTLVLGFICLLCGGISTSMLARETPTWLAMILIAPSGCGQGFAFPTTMLSVLAASAQSEQAVVTTTLGLFRNLGSVMGVAISSWVLQNALYFYLNGSVTGPNKADIIQQVRQSISAISQLDPLHKAQVVRAYELALRATFLSSIISAVVVLILAVPIKLPRLRRKN</sequence>
<dbReference type="SUPFAM" id="SSF103473">
    <property type="entry name" value="MFS general substrate transporter"/>
    <property type="match status" value="1"/>
</dbReference>
<evidence type="ECO:0000313" key="8">
    <source>
        <dbReference type="EMBL" id="PGH02420.1"/>
    </source>
</evidence>
<feature type="transmembrane region" description="Helical" evidence="6">
    <location>
        <begin position="338"/>
        <end position="360"/>
    </location>
</feature>
<evidence type="ECO:0000256" key="2">
    <source>
        <dbReference type="ARBA" id="ARBA00022692"/>
    </source>
</evidence>
<dbReference type="GO" id="GO:0000329">
    <property type="term" value="C:fungal-type vacuole membrane"/>
    <property type="evidence" value="ECO:0007669"/>
    <property type="project" value="TreeGrafter"/>
</dbReference>
<dbReference type="InterPro" id="IPR036259">
    <property type="entry name" value="MFS_trans_sf"/>
</dbReference>
<reference evidence="8 9" key="1">
    <citation type="submission" date="2017-10" db="EMBL/GenBank/DDBJ databases">
        <title>Comparative genomics in systemic dimorphic fungi from Ajellomycetaceae.</title>
        <authorList>
            <person name="Munoz J.F."/>
            <person name="Mcewen J.G."/>
            <person name="Clay O.K."/>
            <person name="Cuomo C.A."/>
        </authorList>
    </citation>
    <scope>NUCLEOTIDE SEQUENCE [LARGE SCALE GENOMIC DNA]</scope>
    <source>
        <strain evidence="8 9">UAMH5409</strain>
    </source>
</reference>
<evidence type="ECO:0000313" key="9">
    <source>
        <dbReference type="Proteomes" id="UP000223968"/>
    </source>
</evidence>
<keyword evidence="2 6" id="KW-0812">Transmembrane</keyword>
<dbReference type="Gene3D" id="1.20.1250.20">
    <property type="entry name" value="MFS general substrate transporter like domains"/>
    <property type="match status" value="2"/>
</dbReference>
<comment type="subcellular location">
    <subcellularLocation>
        <location evidence="1">Membrane</location>
        <topology evidence="1">Multi-pass membrane protein</topology>
    </subcellularLocation>
</comment>
<keyword evidence="3 6" id="KW-1133">Transmembrane helix</keyword>
<feature type="transmembrane region" description="Helical" evidence="6">
    <location>
        <begin position="103"/>
        <end position="125"/>
    </location>
</feature>
<feature type="transmembrane region" description="Helical" evidence="6">
    <location>
        <begin position="204"/>
        <end position="231"/>
    </location>
</feature>
<evidence type="ECO:0000256" key="5">
    <source>
        <dbReference type="SAM" id="MobiDB-lite"/>
    </source>
</evidence>
<dbReference type="AlphaFoldDB" id="A0A2B7X0Q7"/>
<feature type="domain" description="Major facilitator superfamily (MFS) profile" evidence="7">
    <location>
        <begin position="114"/>
        <end position="605"/>
    </location>
</feature>
<evidence type="ECO:0000259" key="7">
    <source>
        <dbReference type="PROSITE" id="PS50850"/>
    </source>
</evidence>
<dbReference type="InterPro" id="IPR020846">
    <property type="entry name" value="MFS_dom"/>
</dbReference>
<evidence type="ECO:0000256" key="1">
    <source>
        <dbReference type="ARBA" id="ARBA00004141"/>
    </source>
</evidence>
<dbReference type="Proteomes" id="UP000223968">
    <property type="component" value="Unassembled WGS sequence"/>
</dbReference>
<feature type="transmembrane region" description="Helical" evidence="6">
    <location>
        <begin position="271"/>
        <end position="291"/>
    </location>
</feature>
<feature type="transmembrane region" description="Helical" evidence="6">
    <location>
        <begin position="446"/>
        <end position="465"/>
    </location>
</feature>
<feature type="transmembrane region" description="Helical" evidence="6">
    <location>
        <begin position="179"/>
        <end position="198"/>
    </location>
</feature>
<keyword evidence="9" id="KW-1185">Reference proteome</keyword>
<name>A0A2B7X0Q7_9EURO</name>
<feature type="transmembrane region" description="Helical" evidence="6">
    <location>
        <begin position="517"/>
        <end position="538"/>
    </location>
</feature>
<dbReference type="Pfam" id="PF07690">
    <property type="entry name" value="MFS_1"/>
    <property type="match status" value="1"/>
</dbReference>
<dbReference type="PROSITE" id="PS50850">
    <property type="entry name" value="MFS"/>
    <property type="match status" value="1"/>
</dbReference>
<feature type="transmembrane region" description="Helical" evidence="6">
    <location>
        <begin position="312"/>
        <end position="332"/>
    </location>
</feature>